<comment type="caution">
    <text evidence="2">The sequence shown here is derived from an EMBL/GenBank/DDBJ whole genome shotgun (WGS) entry which is preliminary data.</text>
</comment>
<keyword evidence="1" id="KW-0812">Transmembrane</keyword>
<feature type="transmembrane region" description="Helical" evidence="1">
    <location>
        <begin position="93"/>
        <end position="108"/>
    </location>
</feature>
<evidence type="ECO:0000313" key="3">
    <source>
        <dbReference type="Proteomes" id="UP000622475"/>
    </source>
</evidence>
<dbReference type="EMBL" id="JADFFL010000004">
    <property type="protein sequence ID" value="MBE9662543.1"/>
    <property type="molecule type" value="Genomic_DNA"/>
</dbReference>
<dbReference type="RefSeq" id="WP_194111761.1">
    <property type="nucleotide sequence ID" value="NZ_JADFFL010000004.1"/>
</dbReference>
<evidence type="ECO:0008006" key="4">
    <source>
        <dbReference type="Google" id="ProtNLM"/>
    </source>
</evidence>
<gene>
    <name evidence="2" type="ORF">IRJ16_11675</name>
</gene>
<proteinExistence type="predicted"/>
<name>A0A929KZ07_9SPHI</name>
<feature type="transmembrane region" description="Helical" evidence="1">
    <location>
        <begin position="68"/>
        <end position="87"/>
    </location>
</feature>
<dbReference type="PROSITE" id="PS51257">
    <property type="entry name" value="PROKAR_LIPOPROTEIN"/>
    <property type="match status" value="1"/>
</dbReference>
<evidence type="ECO:0000313" key="2">
    <source>
        <dbReference type="EMBL" id="MBE9662543.1"/>
    </source>
</evidence>
<keyword evidence="3" id="KW-1185">Reference proteome</keyword>
<dbReference type="PANTHER" id="PTHR36974">
    <property type="entry name" value="MEMBRANE PROTEIN-RELATED"/>
    <property type="match status" value="1"/>
</dbReference>
<dbReference type="AlphaFoldDB" id="A0A929KZ07"/>
<accession>A0A929KZ07</accession>
<organism evidence="2 3">
    <name type="scientific">Mucilaginibacter myungsuensis</name>
    <dbReference type="NCBI Taxonomy" id="649104"/>
    <lineage>
        <taxon>Bacteria</taxon>
        <taxon>Pseudomonadati</taxon>
        <taxon>Bacteroidota</taxon>
        <taxon>Sphingobacteriia</taxon>
        <taxon>Sphingobacteriales</taxon>
        <taxon>Sphingobacteriaceae</taxon>
        <taxon>Mucilaginibacter</taxon>
    </lineage>
</organism>
<sequence>MKPLIVLFVVFGIACAVTFFTVGHVDLMLSGRIAMAVMLQFTAMGHFKFADGMAMMLPPVIPFKKPMIWATGVIEIAAAVGLLTSLYQMTGKLLIVFFILLTPANIYAATKKVNLEKANYEGDGLNYLWFRIPLQVLFIWWVWYFAIAP</sequence>
<protein>
    <recommendedName>
        <fullName evidence="4">DoxX-like protein</fullName>
    </recommendedName>
</protein>
<keyword evidence="1" id="KW-1133">Transmembrane helix</keyword>
<keyword evidence="1" id="KW-0472">Membrane</keyword>
<dbReference type="Proteomes" id="UP000622475">
    <property type="component" value="Unassembled WGS sequence"/>
</dbReference>
<feature type="transmembrane region" description="Helical" evidence="1">
    <location>
        <begin position="128"/>
        <end position="147"/>
    </location>
</feature>
<feature type="transmembrane region" description="Helical" evidence="1">
    <location>
        <begin position="29"/>
        <end position="47"/>
    </location>
</feature>
<evidence type="ECO:0000256" key="1">
    <source>
        <dbReference type="SAM" id="Phobius"/>
    </source>
</evidence>
<dbReference type="PANTHER" id="PTHR36974:SF1">
    <property type="entry name" value="DOXX FAMILY MEMBRANE PROTEIN"/>
    <property type="match status" value="1"/>
</dbReference>
<reference evidence="2" key="1">
    <citation type="submission" date="2020-10" db="EMBL/GenBank/DDBJ databases">
        <title>Mucilaginibacter mali sp. nov., isolated from rhizosphere soil of apple orchard.</title>
        <authorList>
            <person name="Lee J.-S."/>
            <person name="Kim H.S."/>
            <person name="Kim J.-S."/>
        </authorList>
    </citation>
    <scope>NUCLEOTIDE SEQUENCE</scope>
    <source>
        <strain evidence="2">KCTC 22746</strain>
    </source>
</reference>